<accession>A0A409VD57</accession>
<dbReference type="Proteomes" id="UP000284842">
    <property type="component" value="Unassembled WGS sequence"/>
</dbReference>
<sequence>MFFHKHAQILALLIINIPSLAAALAIPHIESRLEHDTASEANSILVGRAPAPEHNDVAEPAKNSRINNAEESQSSCSDGLIGGIFKAVFGGDDCNPKTVVVAIPQPVHIYNHYPVTGAYPAYPVAPYGPPSYRHN</sequence>
<evidence type="ECO:0000313" key="4">
    <source>
        <dbReference type="Proteomes" id="UP000284842"/>
    </source>
</evidence>
<evidence type="ECO:0000256" key="2">
    <source>
        <dbReference type="SAM" id="SignalP"/>
    </source>
</evidence>
<feature type="region of interest" description="Disordered" evidence="1">
    <location>
        <begin position="49"/>
        <end position="74"/>
    </location>
</feature>
<gene>
    <name evidence="3" type="ORF">CVT24_008461</name>
</gene>
<evidence type="ECO:0000256" key="1">
    <source>
        <dbReference type="SAM" id="MobiDB-lite"/>
    </source>
</evidence>
<reference evidence="3 4" key="1">
    <citation type="journal article" date="2018" name="Evol. Lett.">
        <title>Horizontal gene cluster transfer increased hallucinogenic mushroom diversity.</title>
        <authorList>
            <person name="Reynolds H.T."/>
            <person name="Vijayakumar V."/>
            <person name="Gluck-Thaler E."/>
            <person name="Korotkin H.B."/>
            <person name="Matheny P.B."/>
            <person name="Slot J.C."/>
        </authorList>
    </citation>
    <scope>NUCLEOTIDE SEQUENCE [LARGE SCALE GENOMIC DNA]</scope>
    <source>
        <strain evidence="3 4">2629</strain>
    </source>
</reference>
<protein>
    <submittedName>
        <fullName evidence="3">Uncharacterized protein</fullName>
    </submittedName>
</protein>
<name>A0A409VD57_9AGAR</name>
<keyword evidence="4" id="KW-1185">Reference proteome</keyword>
<comment type="caution">
    <text evidence="3">The sequence shown here is derived from an EMBL/GenBank/DDBJ whole genome shotgun (WGS) entry which is preliminary data.</text>
</comment>
<dbReference type="AlphaFoldDB" id="A0A409VD57"/>
<evidence type="ECO:0000313" key="3">
    <source>
        <dbReference type="EMBL" id="PPQ64559.1"/>
    </source>
</evidence>
<feature type="signal peptide" evidence="2">
    <location>
        <begin position="1"/>
        <end position="23"/>
    </location>
</feature>
<dbReference type="InParanoid" id="A0A409VD57"/>
<feature type="compositionally biased region" description="Polar residues" evidence="1">
    <location>
        <begin position="64"/>
        <end position="74"/>
    </location>
</feature>
<proteinExistence type="predicted"/>
<keyword evidence="2" id="KW-0732">Signal</keyword>
<organism evidence="3 4">
    <name type="scientific">Panaeolus cyanescens</name>
    <dbReference type="NCBI Taxonomy" id="181874"/>
    <lineage>
        <taxon>Eukaryota</taxon>
        <taxon>Fungi</taxon>
        <taxon>Dikarya</taxon>
        <taxon>Basidiomycota</taxon>
        <taxon>Agaricomycotina</taxon>
        <taxon>Agaricomycetes</taxon>
        <taxon>Agaricomycetidae</taxon>
        <taxon>Agaricales</taxon>
        <taxon>Agaricineae</taxon>
        <taxon>Galeropsidaceae</taxon>
        <taxon>Panaeolus</taxon>
    </lineage>
</organism>
<dbReference type="EMBL" id="NHTK01006085">
    <property type="protein sequence ID" value="PPQ64559.1"/>
    <property type="molecule type" value="Genomic_DNA"/>
</dbReference>
<feature type="chain" id="PRO_5019551193" evidence="2">
    <location>
        <begin position="24"/>
        <end position="135"/>
    </location>
</feature>